<dbReference type="GO" id="GO:0003919">
    <property type="term" value="F:FMN adenylyltransferase activity"/>
    <property type="evidence" value="ECO:0007669"/>
    <property type="project" value="UniProtKB-EC"/>
</dbReference>
<dbReference type="InterPro" id="IPR015864">
    <property type="entry name" value="FAD_synthase"/>
</dbReference>
<keyword evidence="5 12" id="KW-0808">Transferase</keyword>
<geneLocation type="plasmid" evidence="12 13">
    <name>13</name>
</geneLocation>
<evidence type="ECO:0000256" key="5">
    <source>
        <dbReference type="ARBA" id="ARBA00022679"/>
    </source>
</evidence>
<evidence type="ECO:0000256" key="10">
    <source>
        <dbReference type="ARBA" id="ARBA00049494"/>
    </source>
</evidence>
<dbReference type="AlphaFoldDB" id="A0A449AHU2"/>
<dbReference type="Proteomes" id="UP000289506">
    <property type="component" value="Plasmid 13"/>
</dbReference>
<dbReference type="InterPro" id="IPR014729">
    <property type="entry name" value="Rossmann-like_a/b/a_fold"/>
</dbReference>
<gene>
    <name evidence="12" type="primary">ribF</name>
    <name evidence="12" type="ORF">NCTC10142_00294</name>
</gene>
<evidence type="ECO:0000259" key="11">
    <source>
        <dbReference type="Pfam" id="PF06574"/>
    </source>
</evidence>
<dbReference type="GO" id="GO:0009231">
    <property type="term" value="P:riboflavin biosynthetic process"/>
    <property type="evidence" value="ECO:0007669"/>
    <property type="project" value="InterPro"/>
</dbReference>
<dbReference type="EMBL" id="LR214986">
    <property type="protein sequence ID" value="VEU64550.1"/>
    <property type="molecule type" value="Genomic_DNA"/>
</dbReference>
<keyword evidence="7" id="KW-0547">Nucleotide-binding</keyword>
<dbReference type="EC" id="2.7.7.2" evidence="2"/>
<organism evidence="12 13">
    <name type="scientific">Mycoplasmopsis cynos</name>
    <dbReference type="NCBI Taxonomy" id="171284"/>
    <lineage>
        <taxon>Bacteria</taxon>
        <taxon>Bacillati</taxon>
        <taxon>Mycoplasmatota</taxon>
        <taxon>Mycoplasmoidales</taxon>
        <taxon>Metamycoplasmataceae</taxon>
        <taxon>Mycoplasmopsis</taxon>
    </lineage>
</organism>
<comment type="catalytic activity">
    <reaction evidence="10">
        <text>FMN + ATP + H(+) = FAD + diphosphate</text>
        <dbReference type="Rhea" id="RHEA:17237"/>
        <dbReference type="ChEBI" id="CHEBI:15378"/>
        <dbReference type="ChEBI" id="CHEBI:30616"/>
        <dbReference type="ChEBI" id="CHEBI:33019"/>
        <dbReference type="ChEBI" id="CHEBI:57692"/>
        <dbReference type="ChEBI" id="CHEBI:58210"/>
        <dbReference type="EC" id="2.7.7.2"/>
    </reaction>
</comment>
<dbReference type="NCBIfam" id="NF045965">
    <property type="entry name" value="RibF_rel"/>
    <property type="match status" value="1"/>
</dbReference>
<keyword evidence="12" id="KW-0418">Kinase</keyword>
<dbReference type="Gene3D" id="3.40.50.620">
    <property type="entry name" value="HUPs"/>
    <property type="match status" value="1"/>
</dbReference>
<evidence type="ECO:0000313" key="13">
    <source>
        <dbReference type="Proteomes" id="UP000289506"/>
    </source>
</evidence>
<protein>
    <recommendedName>
        <fullName evidence="2">FAD synthase</fullName>
        <ecNumber evidence="2">2.7.7.2</ecNumber>
    </recommendedName>
</protein>
<evidence type="ECO:0000256" key="9">
    <source>
        <dbReference type="ARBA" id="ARBA00022840"/>
    </source>
</evidence>
<dbReference type="UniPathway" id="UPA00277">
    <property type="reaction ID" value="UER00407"/>
</dbReference>
<dbReference type="RefSeq" id="WP_129720489.1">
    <property type="nucleotide sequence ID" value="NZ_LR214986.1"/>
</dbReference>
<evidence type="ECO:0000256" key="6">
    <source>
        <dbReference type="ARBA" id="ARBA00022695"/>
    </source>
</evidence>
<name>A0A449AHU2_9BACT</name>
<dbReference type="GO" id="GO:0005524">
    <property type="term" value="F:ATP binding"/>
    <property type="evidence" value="ECO:0007669"/>
    <property type="project" value="UniProtKB-KW"/>
</dbReference>
<comment type="pathway">
    <text evidence="1">Cofactor biosynthesis; FAD biosynthesis; FAD from FMN: step 1/1.</text>
</comment>
<evidence type="ECO:0000256" key="1">
    <source>
        <dbReference type="ARBA" id="ARBA00004726"/>
    </source>
</evidence>
<sequence>MNDLLIYDWDNFDSKINDNFIIGSFESFHLGHYQIYKAAFEAHKKNNGRIILITFNQETFEFKNKGSFFQSNQANYFNLVDLNICAVLELDFLKVKNLTAIEFLSKLSNQKEINLFAGEDFRLGSDRILLSDLKLPKNLLINVTNIEIFKYRDKKISTSFLKELLEFGDIKFLNELLVYNFTIYGQYKGDAIDLNSHQMLPHRGFYIAKVYLNNLIFYSVINVTTEQKIKWFQVSLDDFFTNSITDGEIFIEFIDKIYLITSNHDINIKDEHLEIAKKYFLANED</sequence>
<keyword evidence="12" id="KW-0614">Plasmid</keyword>
<dbReference type="SUPFAM" id="SSF52374">
    <property type="entry name" value="Nucleotidylyl transferase"/>
    <property type="match status" value="1"/>
</dbReference>
<evidence type="ECO:0000313" key="12">
    <source>
        <dbReference type="EMBL" id="VEU64550.1"/>
    </source>
</evidence>
<proteinExistence type="predicted"/>
<evidence type="ECO:0000256" key="7">
    <source>
        <dbReference type="ARBA" id="ARBA00022741"/>
    </source>
</evidence>
<evidence type="ECO:0000256" key="2">
    <source>
        <dbReference type="ARBA" id="ARBA00012393"/>
    </source>
</evidence>
<accession>A0A449AHU2</accession>
<evidence type="ECO:0000256" key="8">
    <source>
        <dbReference type="ARBA" id="ARBA00022827"/>
    </source>
</evidence>
<feature type="domain" description="FAD synthetase" evidence="11">
    <location>
        <begin position="21"/>
        <end position="159"/>
    </location>
</feature>
<keyword evidence="6" id="KW-0548">Nucleotidyltransferase</keyword>
<dbReference type="GO" id="GO:0006747">
    <property type="term" value="P:FAD biosynthetic process"/>
    <property type="evidence" value="ECO:0007669"/>
    <property type="project" value="UniProtKB-UniPathway"/>
</dbReference>
<keyword evidence="4" id="KW-0288">FMN</keyword>
<keyword evidence="3" id="KW-0285">Flavoprotein</keyword>
<keyword evidence="8" id="KW-0274">FAD</keyword>
<dbReference type="GO" id="GO:0016301">
    <property type="term" value="F:kinase activity"/>
    <property type="evidence" value="ECO:0007669"/>
    <property type="project" value="UniProtKB-KW"/>
</dbReference>
<evidence type="ECO:0000256" key="3">
    <source>
        <dbReference type="ARBA" id="ARBA00022630"/>
    </source>
</evidence>
<evidence type="ECO:0000256" key="4">
    <source>
        <dbReference type="ARBA" id="ARBA00022643"/>
    </source>
</evidence>
<reference evidence="12 13" key="1">
    <citation type="submission" date="2019-01" db="EMBL/GenBank/DDBJ databases">
        <authorList>
            <consortium name="Pathogen Informatics"/>
        </authorList>
    </citation>
    <scope>NUCLEOTIDE SEQUENCE [LARGE SCALE GENOMIC DNA]</scope>
    <source>
        <strain evidence="12 13">NCTC10142</strain>
        <plasmid evidence="13">13</plasmid>
    </source>
</reference>
<keyword evidence="9" id="KW-0067">ATP-binding</keyword>
<dbReference type="Pfam" id="PF06574">
    <property type="entry name" value="FAD_syn"/>
    <property type="match status" value="1"/>
</dbReference>